<dbReference type="GO" id="GO:0005304">
    <property type="term" value="F:L-valine transmembrane transporter activity"/>
    <property type="evidence" value="ECO:0007669"/>
    <property type="project" value="TreeGrafter"/>
</dbReference>
<dbReference type="SMART" id="SM00382">
    <property type="entry name" value="AAA"/>
    <property type="match status" value="1"/>
</dbReference>
<dbReference type="FunFam" id="3.40.50.300:FF:000421">
    <property type="entry name" value="Branched-chain amino acid ABC transporter ATP-binding protein"/>
    <property type="match status" value="1"/>
</dbReference>
<dbReference type="PANTHER" id="PTHR45772:SF7">
    <property type="entry name" value="AMINO ACID ABC TRANSPORTER ATP-BINDING PROTEIN"/>
    <property type="match status" value="1"/>
</dbReference>
<dbReference type="InterPro" id="IPR027417">
    <property type="entry name" value="P-loop_NTPase"/>
</dbReference>
<dbReference type="InterPro" id="IPR003593">
    <property type="entry name" value="AAA+_ATPase"/>
</dbReference>
<dbReference type="PROSITE" id="PS50893">
    <property type="entry name" value="ABC_TRANSPORTER_2"/>
    <property type="match status" value="1"/>
</dbReference>
<dbReference type="GO" id="GO:0005886">
    <property type="term" value="C:plasma membrane"/>
    <property type="evidence" value="ECO:0007669"/>
    <property type="project" value="TreeGrafter"/>
</dbReference>
<dbReference type="Pfam" id="PF12399">
    <property type="entry name" value="BCA_ABC_TP_C"/>
    <property type="match status" value="1"/>
</dbReference>
<evidence type="ECO:0000313" key="6">
    <source>
        <dbReference type="Proteomes" id="UP000051922"/>
    </source>
</evidence>
<dbReference type="GO" id="GO:1903806">
    <property type="term" value="P:L-isoleucine import across plasma membrane"/>
    <property type="evidence" value="ECO:0007669"/>
    <property type="project" value="TreeGrafter"/>
</dbReference>
<name>A0A0R1TTU1_9LACO</name>
<keyword evidence="1" id="KW-0813">Transport</keyword>
<protein>
    <submittedName>
        <fullName evidence="5">Branched-chain amino acid ABC transporter, ATP-binding protein</fullName>
    </submittedName>
</protein>
<dbReference type="STRING" id="1423783.FC50_GL002035"/>
<dbReference type="Proteomes" id="UP000051922">
    <property type="component" value="Unassembled WGS sequence"/>
</dbReference>
<evidence type="ECO:0000259" key="4">
    <source>
        <dbReference type="PROSITE" id="PS50893"/>
    </source>
</evidence>
<dbReference type="Pfam" id="PF00005">
    <property type="entry name" value="ABC_tran"/>
    <property type="match status" value="1"/>
</dbReference>
<evidence type="ECO:0000313" key="5">
    <source>
        <dbReference type="EMBL" id="KRL84719.1"/>
    </source>
</evidence>
<proteinExistence type="predicted"/>
<feature type="domain" description="ABC transporter" evidence="4">
    <location>
        <begin position="5"/>
        <end position="257"/>
    </location>
</feature>
<keyword evidence="6" id="KW-1185">Reference proteome</keyword>
<comment type="caution">
    <text evidence="5">The sequence shown here is derived from an EMBL/GenBank/DDBJ whole genome shotgun (WGS) entry which is preliminary data.</text>
</comment>
<dbReference type="RefSeq" id="WP_054651022.1">
    <property type="nucleotide sequence ID" value="NZ_AZFJ01000059.1"/>
</dbReference>
<reference evidence="5 6" key="1">
    <citation type="journal article" date="2015" name="Genome Announc.">
        <title>Expanding the biotechnology potential of lactobacilli through comparative genomics of 213 strains and associated genera.</title>
        <authorList>
            <person name="Sun Z."/>
            <person name="Harris H.M."/>
            <person name="McCann A."/>
            <person name="Guo C."/>
            <person name="Argimon S."/>
            <person name="Zhang W."/>
            <person name="Yang X."/>
            <person name="Jeffery I.B."/>
            <person name="Cooney J.C."/>
            <person name="Kagawa T.F."/>
            <person name="Liu W."/>
            <person name="Song Y."/>
            <person name="Salvetti E."/>
            <person name="Wrobel A."/>
            <person name="Rasinkangas P."/>
            <person name="Parkhill J."/>
            <person name="Rea M.C."/>
            <person name="O'Sullivan O."/>
            <person name="Ritari J."/>
            <person name="Douillard F.P."/>
            <person name="Paul Ross R."/>
            <person name="Yang R."/>
            <person name="Briner A.E."/>
            <person name="Felis G.E."/>
            <person name="de Vos W.M."/>
            <person name="Barrangou R."/>
            <person name="Klaenhammer T.R."/>
            <person name="Caufield P.W."/>
            <person name="Cui Y."/>
            <person name="Zhang H."/>
            <person name="O'Toole P.W."/>
        </authorList>
    </citation>
    <scope>NUCLEOTIDE SEQUENCE [LARGE SCALE GENOMIC DNA]</scope>
    <source>
        <strain evidence="5 6">DSM 15945</strain>
    </source>
</reference>
<dbReference type="Gene3D" id="3.40.50.300">
    <property type="entry name" value="P-loop containing nucleotide triphosphate hydrolases"/>
    <property type="match status" value="1"/>
</dbReference>
<dbReference type="PATRIC" id="fig|1423783.4.peg.2085"/>
<accession>A0A0R1TTU1</accession>
<dbReference type="AlphaFoldDB" id="A0A0R1TTU1"/>
<organism evidence="5 6">
    <name type="scientific">Lacticaseibacillus pantheris DSM 15945 = JCM 12539 = NBRC 106106</name>
    <dbReference type="NCBI Taxonomy" id="1423783"/>
    <lineage>
        <taxon>Bacteria</taxon>
        <taxon>Bacillati</taxon>
        <taxon>Bacillota</taxon>
        <taxon>Bacilli</taxon>
        <taxon>Lactobacillales</taxon>
        <taxon>Lactobacillaceae</taxon>
        <taxon>Lacticaseibacillus</taxon>
    </lineage>
</organism>
<dbReference type="CDD" id="cd03219">
    <property type="entry name" value="ABC_Mj1267_LivG_branched"/>
    <property type="match status" value="1"/>
</dbReference>
<dbReference type="InterPro" id="IPR003439">
    <property type="entry name" value="ABC_transporter-like_ATP-bd"/>
</dbReference>
<dbReference type="EMBL" id="AZFJ01000059">
    <property type="protein sequence ID" value="KRL84719.1"/>
    <property type="molecule type" value="Genomic_DNA"/>
</dbReference>
<dbReference type="GO" id="GO:0005524">
    <property type="term" value="F:ATP binding"/>
    <property type="evidence" value="ECO:0007669"/>
    <property type="project" value="UniProtKB-KW"/>
</dbReference>
<evidence type="ECO:0000256" key="3">
    <source>
        <dbReference type="ARBA" id="ARBA00022840"/>
    </source>
</evidence>
<keyword evidence="3 5" id="KW-0067">ATP-binding</keyword>
<dbReference type="SUPFAM" id="SSF52540">
    <property type="entry name" value="P-loop containing nucleoside triphosphate hydrolases"/>
    <property type="match status" value="1"/>
</dbReference>
<dbReference type="GO" id="GO:0015188">
    <property type="term" value="F:L-isoleucine transmembrane transporter activity"/>
    <property type="evidence" value="ECO:0007669"/>
    <property type="project" value="TreeGrafter"/>
</dbReference>
<dbReference type="GO" id="GO:0042941">
    <property type="term" value="P:D-alanine transmembrane transport"/>
    <property type="evidence" value="ECO:0007669"/>
    <property type="project" value="TreeGrafter"/>
</dbReference>
<evidence type="ECO:0000256" key="2">
    <source>
        <dbReference type="ARBA" id="ARBA00022741"/>
    </source>
</evidence>
<dbReference type="OrthoDB" id="9805514at2"/>
<sequence>MSTILELQHVSEVFGGLTAVDDVSFEVERGSLVALIGPNGAGKTTLFNAITSVVPPTSGRVLLHTEQGTVELNKKAAYQVAKLGLSRTFQNIRLFADMSVRDNVAVAMTSSYRESFVATMLRLPSFYKKEAAVRERADQLLADFDLTPYADTEAGNLPYGEQRRVEIVRALATSPQVIFLDEPAAGMNPEETADLMRLIRKLQSDYHVTVVLIEHDMSLVMNLAQRIFVLDHGKLIADGTPDEIKANEEVVSAYLGGGVHA</sequence>
<gene>
    <name evidence="5" type="ORF">FC50_GL002035</name>
</gene>
<keyword evidence="2" id="KW-0547">Nucleotide-binding</keyword>
<dbReference type="InterPro" id="IPR051120">
    <property type="entry name" value="ABC_AA/LPS_Transport"/>
</dbReference>
<dbReference type="PANTHER" id="PTHR45772">
    <property type="entry name" value="CONSERVED COMPONENT OF ABC TRANSPORTER FOR NATURAL AMINO ACIDS-RELATED"/>
    <property type="match status" value="1"/>
</dbReference>
<dbReference type="GO" id="GO:0015808">
    <property type="term" value="P:L-alanine transport"/>
    <property type="evidence" value="ECO:0007669"/>
    <property type="project" value="TreeGrafter"/>
</dbReference>
<dbReference type="GO" id="GO:0016887">
    <property type="term" value="F:ATP hydrolysis activity"/>
    <property type="evidence" value="ECO:0007669"/>
    <property type="project" value="InterPro"/>
</dbReference>
<dbReference type="InterPro" id="IPR032823">
    <property type="entry name" value="BCA_ABC_TP_C"/>
</dbReference>
<dbReference type="GO" id="GO:0015192">
    <property type="term" value="F:L-phenylalanine transmembrane transporter activity"/>
    <property type="evidence" value="ECO:0007669"/>
    <property type="project" value="TreeGrafter"/>
</dbReference>
<evidence type="ECO:0000256" key="1">
    <source>
        <dbReference type="ARBA" id="ARBA00022448"/>
    </source>
</evidence>
<dbReference type="GO" id="GO:1903805">
    <property type="term" value="P:L-valine import across plasma membrane"/>
    <property type="evidence" value="ECO:0007669"/>
    <property type="project" value="TreeGrafter"/>
</dbReference>